<sequence length="171" mass="19135">MAPTSQPPQQDQTPPTKQKPESTTDQVYQIFIRATPEEIWNAIIQPEFSAKYFYGSRVETTAESGSPFRYLSPDGESLWGDETVIESDRPFRLVVGWRSLYDTELAAEPTSRVTWEIRRHDDSVSLLTVIHDHLGASPRTAEQVSGPGWMMVLSGLKTVLETGHGLTEPTS</sequence>
<dbReference type="RefSeq" id="WP_143921271.1">
    <property type="nucleotide sequence ID" value="NZ_VLTK01000002.1"/>
</dbReference>
<feature type="domain" description="Activator of Hsp90 ATPase homologue 1/2-like C-terminal" evidence="3">
    <location>
        <begin position="34"/>
        <end position="161"/>
    </location>
</feature>
<reference evidence="4 5" key="1">
    <citation type="submission" date="2019-07" db="EMBL/GenBank/DDBJ databases">
        <title>Draft genome sequence of Brevibacterium aurantiacum XU54 isolated from Xinjiang China.</title>
        <authorList>
            <person name="Xu X."/>
        </authorList>
    </citation>
    <scope>NUCLEOTIDE SEQUENCE [LARGE SCALE GENOMIC DNA]</scope>
    <source>
        <strain evidence="4 5">XU54</strain>
    </source>
</reference>
<feature type="region of interest" description="Disordered" evidence="2">
    <location>
        <begin position="1"/>
        <end position="24"/>
    </location>
</feature>
<name>A0A556CMR9_BREAU</name>
<dbReference type="InterPro" id="IPR013538">
    <property type="entry name" value="ASHA1/2-like_C"/>
</dbReference>
<evidence type="ECO:0000256" key="2">
    <source>
        <dbReference type="SAM" id="MobiDB-lite"/>
    </source>
</evidence>
<protein>
    <submittedName>
        <fullName evidence="4">ATPase</fullName>
    </submittedName>
</protein>
<feature type="compositionally biased region" description="Low complexity" evidence="2">
    <location>
        <begin position="7"/>
        <end position="16"/>
    </location>
</feature>
<dbReference type="CDD" id="cd08893">
    <property type="entry name" value="SRPBCC_CalC_Aha1-like_GntR-HTH"/>
    <property type="match status" value="1"/>
</dbReference>
<evidence type="ECO:0000256" key="1">
    <source>
        <dbReference type="ARBA" id="ARBA00006817"/>
    </source>
</evidence>
<dbReference type="Proteomes" id="UP000316406">
    <property type="component" value="Unassembled WGS sequence"/>
</dbReference>
<dbReference type="Pfam" id="PF08327">
    <property type="entry name" value="AHSA1"/>
    <property type="match status" value="1"/>
</dbReference>
<comment type="similarity">
    <text evidence="1">Belongs to the AHA1 family.</text>
</comment>
<organism evidence="4 5">
    <name type="scientific">Brevibacterium aurantiacum</name>
    <dbReference type="NCBI Taxonomy" id="273384"/>
    <lineage>
        <taxon>Bacteria</taxon>
        <taxon>Bacillati</taxon>
        <taxon>Actinomycetota</taxon>
        <taxon>Actinomycetes</taxon>
        <taxon>Micrococcales</taxon>
        <taxon>Brevibacteriaceae</taxon>
        <taxon>Brevibacterium</taxon>
    </lineage>
</organism>
<dbReference type="AlphaFoldDB" id="A0A556CMR9"/>
<gene>
    <name evidence="4" type="ORF">FO013_04040</name>
</gene>
<evidence type="ECO:0000313" key="5">
    <source>
        <dbReference type="Proteomes" id="UP000316406"/>
    </source>
</evidence>
<evidence type="ECO:0000313" key="4">
    <source>
        <dbReference type="EMBL" id="TSI18719.1"/>
    </source>
</evidence>
<dbReference type="Gene3D" id="3.30.530.20">
    <property type="match status" value="1"/>
</dbReference>
<dbReference type="SUPFAM" id="SSF55961">
    <property type="entry name" value="Bet v1-like"/>
    <property type="match status" value="1"/>
</dbReference>
<dbReference type="EMBL" id="VLTK01000002">
    <property type="protein sequence ID" value="TSI18719.1"/>
    <property type="molecule type" value="Genomic_DNA"/>
</dbReference>
<dbReference type="InterPro" id="IPR023393">
    <property type="entry name" value="START-like_dom_sf"/>
</dbReference>
<proteinExistence type="inferred from homology"/>
<dbReference type="OrthoDB" id="9803476at2"/>
<evidence type="ECO:0000259" key="3">
    <source>
        <dbReference type="Pfam" id="PF08327"/>
    </source>
</evidence>
<keyword evidence="5" id="KW-1185">Reference proteome</keyword>
<comment type="caution">
    <text evidence="4">The sequence shown here is derived from an EMBL/GenBank/DDBJ whole genome shotgun (WGS) entry which is preliminary data.</text>
</comment>
<accession>A0A556CMR9</accession>